<evidence type="ECO:0000313" key="3">
    <source>
        <dbReference type="EMBL" id="OAO89386.1"/>
    </source>
</evidence>
<dbReference type="AlphaFoldDB" id="A0A178U635"/>
<feature type="compositionally biased region" description="Polar residues" evidence="1">
    <location>
        <begin position="148"/>
        <end position="164"/>
    </location>
</feature>
<feature type="region of interest" description="Disordered" evidence="1">
    <location>
        <begin position="93"/>
        <end position="164"/>
    </location>
</feature>
<protein>
    <recommendedName>
        <fullName evidence="2">Arabidopsis retrotransposon Orf1 C-terminal domain-containing protein</fullName>
    </recommendedName>
</protein>
<dbReference type="EMBL" id="LUHQ01000010">
    <property type="protein sequence ID" value="OAO89386.1"/>
    <property type="molecule type" value="Genomic_DNA"/>
</dbReference>
<sequence>MDWENYNASRLHFEEHKPPPRVSKSLTVAQKNIGSMSAWNKFQDRILEKCGKAIAAIQAEDNEGVQEEDENNEEVAEEYGWSTQELLEQAMATISNAKVRQSGSTSSAARRAERFDQPRASSFEPQVVISELREPRSRLRRASTRSTGQNEQHPSASTSASTYTQESMDDYVSIYFT</sequence>
<gene>
    <name evidence="3" type="ORF">AXX17_ATUG01120</name>
</gene>
<dbReference type="InterPro" id="IPR004312">
    <property type="entry name" value="ATHILA_Orf1_C"/>
</dbReference>
<feature type="compositionally biased region" description="Polar residues" evidence="1">
    <location>
        <begin position="93"/>
        <end position="108"/>
    </location>
</feature>
<accession>A0A178U635</accession>
<reference evidence="4" key="1">
    <citation type="journal article" date="2016" name="Proc. Natl. Acad. Sci. U.S.A.">
        <title>Chromosome-level assembly of Arabidopsis thaliana Ler reveals the extent of translocation and inversion polymorphisms.</title>
        <authorList>
            <person name="Zapata L."/>
            <person name="Ding J."/>
            <person name="Willing E.M."/>
            <person name="Hartwig B."/>
            <person name="Bezdan D."/>
            <person name="Jiao W.B."/>
            <person name="Patel V."/>
            <person name="Velikkakam James G."/>
            <person name="Koornneef M."/>
            <person name="Ossowski S."/>
            <person name="Schneeberger K."/>
        </authorList>
    </citation>
    <scope>NUCLEOTIDE SEQUENCE [LARGE SCALE GENOMIC DNA]</scope>
    <source>
        <strain evidence="4">cv. Landsberg erecta</strain>
    </source>
</reference>
<dbReference type="Proteomes" id="UP000078284">
    <property type="component" value="Unassembled WGS sequence"/>
</dbReference>
<feature type="region of interest" description="Disordered" evidence="1">
    <location>
        <begin position="1"/>
        <end position="20"/>
    </location>
</feature>
<organism evidence="3 4">
    <name type="scientific">Arabidopsis thaliana</name>
    <name type="common">Mouse-ear cress</name>
    <dbReference type="NCBI Taxonomy" id="3702"/>
    <lineage>
        <taxon>Eukaryota</taxon>
        <taxon>Viridiplantae</taxon>
        <taxon>Streptophyta</taxon>
        <taxon>Embryophyta</taxon>
        <taxon>Tracheophyta</taxon>
        <taxon>Spermatophyta</taxon>
        <taxon>Magnoliopsida</taxon>
        <taxon>eudicotyledons</taxon>
        <taxon>Gunneridae</taxon>
        <taxon>Pentapetalae</taxon>
        <taxon>rosids</taxon>
        <taxon>malvids</taxon>
        <taxon>Brassicales</taxon>
        <taxon>Brassicaceae</taxon>
        <taxon>Camelineae</taxon>
        <taxon>Arabidopsis</taxon>
    </lineage>
</organism>
<feature type="domain" description="Arabidopsis retrotransposon Orf1 C-terminal" evidence="2">
    <location>
        <begin position="2"/>
        <end position="62"/>
    </location>
</feature>
<evidence type="ECO:0000313" key="4">
    <source>
        <dbReference type="Proteomes" id="UP000078284"/>
    </source>
</evidence>
<dbReference type="Pfam" id="PF03078">
    <property type="entry name" value="ATHILA"/>
    <property type="match status" value="1"/>
</dbReference>
<comment type="caution">
    <text evidence="3">The sequence shown here is derived from an EMBL/GenBank/DDBJ whole genome shotgun (WGS) entry which is preliminary data.</text>
</comment>
<name>A0A178U635_ARATH</name>
<proteinExistence type="predicted"/>
<evidence type="ECO:0000259" key="2">
    <source>
        <dbReference type="Pfam" id="PF03078"/>
    </source>
</evidence>
<evidence type="ECO:0000256" key="1">
    <source>
        <dbReference type="SAM" id="MobiDB-lite"/>
    </source>
</evidence>